<dbReference type="PaxDb" id="2903-EOD16487"/>
<dbReference type="InterPro" id="IPR000225">
    <property type="entry name" value="Armadillo"/>
</dbReference>
<dbReference type="RefSeq" id="XP_005768916.1">
    <property type="nucleotide sequence ID" value="XM_005768859.1"/>
</dbReference>
<dbReference type="KEGG" id="ehx:EMIHUDRAFT_245073"/>
<name>A0A0D3IZ02_EMIH1</name>
<dbReference type="EnsemblProtists" id="EOD16487">
    <property type="protein sequence ID" value="EOD16487"/>
    <property type="gene ID" value="EMIHUDRAFT_245073"/>
</dbReference>
<dbReference type="KEGG" id="ehx:EMIHUDRAFT_205202"/>
<dbReference type="GeneID" id="17272760"/>
<dbReference type="Proteomes" id="UP000013827">
    <property type="component" value="Unassembled WGS sequence"/>
</dbReference>
<reference evidence="2" key="2">
    <citation type="submission" date="2024-10" db="UniProtKB">
        <authorList>
            <consortium name="EnsemblProtists"/>
        </authorList>
    </citation>
    <scope>IDENTIFICATION</scope>
</reference>
<dbReference type="AlphaFoldDB" id="A0A0D3IZ02"/>
<dbReference type="EnsemblProtists" id="EOD27214">
    <property type="protein sequence ID" value="EOD27214"/>
    <property type="gene ID" value="EMIHUDRAFT_205202"/>
</dbReference>
<dbReference type="SUPFAM" id="SSF48371">
    <property type="entry name" value="ARM repeat"/>
    <property type="match status" value="1"/>
</dbReference>
<dbReference type="InterPro" id="IPR011989">
    <property type="entry name" value="ARM-like"/>
</dbReference>
<proteinExistence type="predicted"/>
<dbReference type="HOGENOM" id="CLU_1059340_0_0_1"/>
<evidence type="ECO:0000313" key="2">
    <source>
        <dbReference type="EnsemblProtists" id="EOD16487"/>
    </source>
</evidence>
<sequence>MRGPREGNSGPFQCASCVPPMGAQRVQAIGPLSDPDEAKLVALAQLENIAGWALELTCNGAPDEAMKPTVGVLVGLLWSGAESASAEGAACALRSLANRGTFGDAIREAGGVRALLKLIRARDEIDSKATEAAAGTLLHLAIQQNAIKEELHASGGIRVLVGMLEAGSDCQAADYASSLLEVLTLCGTPESAAEVRASVGDLDEAASSAVEEDFPHLHRMLSRERSPATRRLCTRRGTFCPRCHGRDAGMASAVAETNLVTSH</sequence>
<protein>
    <submittedName>
        <fullName evidence="2">Uncharacterized protein</fullName>
    </submittedName>
</protein>
<dbReference type="Gene3D" id="1.25.10.10">
    <property type="entry name" value="Leucine-rich Repeat Variant"/>
    <property type="match status" value="1"/>
</dbReference>
<dbReference type="GeneID" id="17262635"/>
<accession>A0A0D3IZ02</accession>
<dbReference type="InterPro" id="IPR016024">
    <property type="entry name" value="ARM-type_fold"/>
</dbReference>
<keyword evidence="3" id="KW-1185">Reference proteome</keyword>
<evidence type="ECO:0000313" key="3">
    <source>
        <dbReference type="Proteomes" id="UP000013827"/>
    </source>
</evidence>
<reference evidence="3" key="1">
    <citation type="journal article" date="2013" name="Nature">
        <title>Pan genome of the phytoplankton Emiliania underpins its global distribution.</title>
        <authorList>
            <person name="Read B.A."/>
            <person name="Kegel J."/>
            <person name="Klute M.J."/>
            <person name="Kuo A."/>
            <person name="Lefebvre S.C."/>
            <person name="Maumus F."/>
            <person name="Mayer C."/>
            <person name="Miller J."/>
            <person name="Monier A."/>
            <person name="Salamov A."/>
            <person name="Young J."/>
            <person name="Aguilar M."/>
            <person name="Claverie J.M."/>
            <person name="Frickenhaus S."/>
            <person name="Gonzalez K."/>
            <person name="Herman E.K."/>
            <person name="Lin Y.C."/>
            <person name="Napier J."/>
            <person name="Ogata H."/>
            <person name="Sarno A.F."/>
            <person name="Shmutz J."/>
            <person name="Schroeder D."/>
            <person name="de Vargas C."/>
            <person name="Verret F."/>
            <person name="von Dassow P."/>
            <person name="Valentin K."/>
            <person name="Van de Peer Y."/>
            <person name="Wheeler G."/>
            <person name="Dacks J.B."/>
            <person name="Delwiche C.F."/>
            <person name="Dyhrman S.T."/>
            <person name="Glockner G."/>
            <person name="John U."/>
            <person name="Richards T."/>
            <person name="Worden A.Z."/>
            <person name="Zhang X."/>
            <person name="Grigoriev I.V."/>
            <person name="Allen A.E."/>
            <person name="Bidle K."/>
            <person name="Borodovsky M."/>
            <person name="Bowler C."/>
            <person name="Brownlee C."/>
            <person name="Cock J.M."/>
            <person name="Elias M."/>
            <person name="Gladyshev V.N."/>
            <person name="Groth M."/>
            <person name="Guda C."/>
            <person name="Hadaegh A."/>
            <person name="Iglesias-Rodriguez M.D."/>
            <person name="Jenkins J."/>
            <person name="Jones B.M."/>
            <person name="Lawson T."/>
            <person name="Leese F."/>
            <person name="Lindquist E."/>
            <person name="Lobanov A."/>
            <person name="Lomsadze A."/>
            <person name="Malik S.B."/>
            <person name="Marsh M.E."/>
            <person name="Mackinder L."/>
            <person name="Mock T."/>
            <person name="Mueller-Roeber B."/>
            <person name="Pagarete A."/>
            <person name="Parker M."/>
            <person name="Probert I."/>
            <person name="Quesneville H."/>
            <person name="Raines C."/>
            <person name="Rensing S.A."/>
            <person name="Riano-Pachon D.M."/>
            <person name="Richier S."/>
            <person name="Rokitta S."/>
            <person name="Shiraiwa Y."/>
            <person name="Soanes D.M."/>
            <person name="van der Giezen M."/>
            <person name="Wahlund T.M."/>
            <person name="Williams B."/>
            <person name="Wilson W."/>
            <person name="Wolfe G."/>
            <person name="Wurch L.L."/>
        </authorList>
    </citation>
    <scope>NUCLEOTIDE SEQUENCE</scope>
</reference>
<dbReference type="PROSITE" id="PS50176">
    <property type="entry name" value="ARM_REPEAT"/>
    <property type="match status" value="1"/>
</dbReference>
<organism evidence="2 3">
    <name type="scientific">Emiliania huxleyi (strain CCMP1516)</name>
    <dbReference type="NCBI Taxonomy" id="280463"/>
    <lineage>
        <taxon>Eukaryota</taxon>
        <taxon>Haptista</taxon>
        <taxon>Haptophyta</taxon>
        <taxon>Prymnesiophyceae</taxon>
        <taxon>Isochrysidales</taxon>
        <taxon>Noelaerhabdaceae</taxon>
        <taxon>Emiliania</taxon>
    </lineage>
</organism>
<dbReference type="RefSeq" id="XP_005779643.1">
    <property type="nucleotide sequence ID" value="XM_005779586.1"/>
</dbReference>
<evidence type="ECO:0000256" key="1">
    <source>
        <dbReference type="PROSITE-ProRule" id="PRU00259"/>
    </source>
</evidence>
<feature type="repeat" description="ARM" evidence="1">
    <location>
        <begin position="110"/>
        <end position="155"/>
    </location>
</feature>